<organism evidence="4 5">
    <name type="scientific">Acidianus brierleyi</name>
    <dbReference type="NCBI Taxonomy" id="41673"/>
    <lineage>
        <taxon>Archaea</taxon>
        <taxon>Thermoproteota</taxon>
        <taxon>Thermoprotei</taxon>
        <taxon>Sulfolobales</taxon>
        <taxon>Sulfolobaceae</taxon>
        <taxon>Acidianus</taxon>
    </lineage>
</organism>
<dbReference type="KEGG" id="abri:DFR85_01280"/>
<feature type="domain" description="CBS" evidence="3">
    <location>
        <begin position="71"/>
        <end position="127"/>
    </location>
</feature>
<evidence type="ECO:0000256" key="1">
    <source>
        <dbReference type="ARBA" id="ARBA00023122"/>
    </source>
</evidence>
<sequence>MGIIRESVILRPYDSILYAIKVMIMESVPKAVVTDEKQYPLGFLTQKDIIRFLFEKSEKRNLKDIFISEAMRKDFICVNQSIDPLEAAQVIIDKKQPLLIVCSDEDKYIGMIIKSDLNSFYSSQIKGLQKVSEYMTAPAITVSPKEDLFNAIKIILEKNLSRLIVFDDKIEGTITTTDLLYMAPIIKYKDVKIEVADVMSPNLIVIDEEEDLSNAAKLMASRKIKGIPVVKKDGTLSGVITTTDIVKALLDDKVRRYLYEIKMYTSTF</sequence>
<dbReference type="GO" id="GO:0016301">
    <property type="term" value="F:kinase activity"/>
    <property type="evidence" value="ECO:0007669"/>
    <property type="project" value="UniProtKB-KW"/>
</dbReference>
<dbReference type="InterPro" id="IPR000644">
    <property type="entry name" value="CBS_dom"/>
</dbReference>
<keyword evidence="5" id="KW-1185">Reference proteome</keyword>
<reference evidence="4 5" key="1">
    <citation type="submission" date="2018-05" db="EMBL/GenBank/DDBJ databases">
        <title>Complete Genome Sequences of Extremely Thermoacidophilic, Metal-Mobilizing Type-Strain Members of the Archaeal Family Sulfolobaceae: Acidianus brierleyi DSM-1651T, Acidianus sulfidivorans DSM-18786T, Metallosphaera hakonensis DSM-7519T, and Metallosphaera prunae DSM-10039T.</title>
        <authorList>
            <person name="Counts J.A."/>
            <person name="Kelly R.M."/>
        </authorList>
    </citation>
    <scope>NUCLEOTIDE SEQUENCE [LARGE SCALE GENOMIC DNA]</scope>
    <source>
        <strain evidence="4 5">DSM 1651</strain>
    </source>
</reference>
<feature type="domain" description="CBS" evidence="3">
    <location>
        <begin position="199"/>
        <end position="255"/>
    </location>
</feature>
<gene>
    <name evidence="4" type="ORF">DFR85_01280</name>
</gene>
<accession>A0A2U9IBP7</accession>
<dbReference type="OrthoDB" id="8919at2157"/>
<dbReference type="Gene3D" id="3.10.580.10">
    <property type="entry name" value="CBS-domain"/>
    <property type="match status" value="2"/>
</dbReference>
<name>A0A2U9IBP7_9CREN</name>
<evidence type="ECO:0000313" key="5">
    <source>
        <dbReference type="Proteomes" id="UP000248044"/>
    </source>
</evidence>
<evidence type="ECO:0000313" key="4">
    <source>
        <dbReference type="EMBL" id="AWR93441.1"/>
    </source>
</evidence>
<keyword evidence="4" id="KW-0808">Transferase</keyword>
<dbReference type="Proteomes" id="UP000248044">
    <property type="component" value="Chromosome"/>
</dbReference>
<dbReference type="InterPro" id="IPR046342">
    <property type="entry name" value="CBS_dom_sf"/>
</dbReference>
<feature type="domain" description="CBS" evidence="3">
    <location>
        <begin position="3"/>
        <end position="59"/>
    </location>
</feature>
<dbReference type="PANTHER" id="PTHR43080:SF2">
    <property type="entry name" value="CBS DOMAIN-CONTAINING PROTEIN"/>
    <property type="match status" value="1"/>
</dbReference>
<dbReference type="CDD" id="cd02205">
    <property type="entry name" value="CBS_pair_SF"/>
    <property type="match status" value="3"/>
</dbReference>
<keyword evidence="4" id="KW-0418">Kinase</keyword>
<dbReference type="Pfam" id="PF00571">
    <property type="entry name" value="CBS"/>
    <property type="match status" value="4"/>
</dbReference>
<dbReference type="EMBL" id="CP029289">
    <property type="protein sequence ID" value="AWR93441.1"/>
    <property type="molecule type" value="Genomic_DNA"/>
</dbReference>
<feature type="domain" description="CBS" evidence="3">
    <location>
        <begin position="135"/>
        <end position="191"/>
    </location>
</feature>
<evidence type="ECO:0000256" key="2">
    <source>
        <dbReference type="PROSITE-ProRule" id="PRU00703"/>
    </source>
</evidence>
<dbReference type="RefSeq" id="WP_110269325.1">
    <property type="nucleotide sequence ID" value="NZ_CP029289.2"/>
</dbReference>
<dbReference type="PROSITE" id="PS51371">
    <property type="entry name" value="CBS"/>
    <property type="match status" value="4"/>
</dbReference>
<dbReference type="SUPFAM" id="SSF54631">
    <property type="entry name" value="CBS-domain pair"/>
    <property type="match status" value="2"/>
</dbReference>
<protein>
    <submittedName>
        <fullName evidence="4">Histidine kinase</fullName>
    </submittedName>
</protein>
<dbReference type="SMART" id="SM00116">
    <property type="entry name" value="CBS"/>
    <property type="match status" value="4"/>
</dbReference>
<dbReference type="PANTHER" id="PTHR43080">
    <property type="entry name" value="CBS DOMAIN-CONTAINING PROTEIN CBSX3, MITOCHONDRIAL"/>
    <property type="match status" value="1"/>
</dbReference>
<keyword evidence="1 2" id="KW-0129">CBS domain</keyword>
<proteinExistence type="predicted"/>
<dbReference type="AlphaFoldDB" id="A0A2U9IBP7"/>
<evidence type="ECO:0000259" key="3">
    <source>
        <dbReference type="PROSITE" id="PS51371"/>
    </source>
</evidence>
<dbReference type="GeneID" id="36830746"/>
<dbReference type="InterPro" id="IPR051257">
    <property type="entry name" value="Diverse_CBS-Domain"/>
</dbReference>